<dbReference type="Proteomes" id="UP000027665">
    <property type="component" value="Unassembled WGS sequence"/>
</dbReference>
<dbReference type="InterPro" id="IPR008274">
    <property type="entry name" value="AldOxase/xan_DH_MoCoBD1"/>
</dbReference>
<name>A0A073IRG3_9BACT</name>
<evidence type="ECO:0000313" key="2">
    <source>
        <dbReference type="EMBL" id="KEJ92943.1"/>
    </source>
</evidence>
<accession>A0A073IRG3</accession>
<comment type="caution">
    <text evidence="2">The sequence shown here is derived from an EMBL/GenBank/DDBJ whole genome shotgun (WGS) entry which is preliminary data.</text>
</comment>
<evidence type="ECO:0000259" key="1">
    <source>
        <dbReference type="SMART" id="SM01008"/>
    </source>
</evidence>
<dbReference type="Gene3D" id="3.90.1170.50">
    <property type="entry name" value="Aldehyde oxidase/xanthine dehydrogenase, a/b hammerhead"/>
    <property type="match status" value="1"/>
</dbReference>
<dbReference type="Pfam" id="PF20256">
    <property type="entry name" value="MoCoBD_2"/>
    <property type="match status" value="1"/>
</dbReference>
<sequence>MRQFQIVGRRQEKQEAALKAMGKLKYTGDLYVPDMLHCKILRSPYANAIVKNVDKDEALKIPGVVDIITYDDVPKILSMHQYLHVPEIMYKDSYLLERHVRHVGDRVAAVAAETVEAAEAALEKIKVEYEVLPSALDFESTLAPEAPVIHEEALKGDNPVNIRGNVFDTVDITIGDVEKAFDEADLVLTKHFRTSKPNPAPLERTAVLCVPDGNGHVDIWATSQGIHAMRMNIACSLGLPISRLTCHRVFLGGAFGAHIQTGFIENICTLLALRTGRPIKGEKTREEMFLSCGRHPMLLKLKVGFKKNGKITALHADVTDDTGAYAFSGSSKMMLAAGFTLSMYKCPNLRMSGRAVYTNTPPLTAMRGAGNPQATWAVESVMDEAAETLNIDPIELRKMNMLSVGDTFYGQGPAVISTIRSNGTLALLDKCAAAVGWEKRGHGRGTTPYPDKPWIRRGIGLARGFHTSGCGSEKPNKFIIDVSGAIVKMNEDGTATILNSAADCGGGNMSVYCSLVAEIVGLRYEDVHIKTGDTDCTIFDGATHASRGVYGAGQPIVKCAEDVRRQIIEWGARIFGCGVEDIDIKDSRMFLVADPKIGKPVGDIILKGISSGWGNVCSNHTVRPKACPPHFTVIFAVVDVNTHTGKVDIVRVVAGADAGTILNRNNVEGQIVGGVHMGAGYALMEDTIFSKEGRPLNAQFGDYKILTSLDMPPVEIITEETWEPTGPLGAKGIGEGVTNPVAPAIANAIHDACGIRIPDLPCTPEKILDALGAKEA</sequence>
<dbReference type="AlphaFoldDB" id="A0A073IRG3"/>
<dbReference type="GO" id="GO:0005506">
    <property type="term" value="F:iron ion binding"/>
    <property type="evidence" value="ECO:0007669"/>
    <property type="project" value="InterPro"/>
</dbReference>
<dbReference type="Pfam" id="PF01315">
    <property type="entry name" value="Ald_Xan_dh_C"/>
    <property type="match status" value="1"/>
</dbReference>
<dbReference type="OrthoDB" id="9759099at2"/>
<dbReference type="InterPro" id="IPR016208">
    <property type="entry name" value="Ald_Oxase/xanthine_DH-like"/>
</dbReference>
<dbReference type="SUPFAM" id="SSF54665">
    <property type="entry name" value="CO dehydrogenase molybdoprotein N-domain-like"/>
    <property type="match status" value="1"/>
</dbReference>
<dbReference type="Pfam" id="PF02738">
    <property type="entry name" value="MoCoBD_1"/>
    <property type="match status" value="1"/>
</dbReference>
<dbReference type="Gene3D" id="3.30.365.10">
    <property type="entry name" value="Aldehyde oxidase/xanthine dehydrogenase, molybdopterin binding domain"/>
    <property type="match status" value="4"/>
</dbReference>
<dbReference type="SUPFAM" id="SSF56003">
    <property type="entry name" value="Molybdenum cofactor-binding domain"/>
    <property type="match status" value="1"/>
</dbReference>
<dbReference type="PANTHER" id="PTHR11908:SF157">
    <property type="entry name" value="XANTHINE DEHYDROGENASE SUBUNIT D-RELATED"/>
    <property type="match status" value="1"/>
</dbReference>
<proteinExistence type="predicted"/>
<dbReference type="InterPro" id="IPR037165">
    <property type="entry name" value="AldOxase/xan_DH_Mopterin-bd_sf"/>
</dbReference>
<dbReference type="InterPro" id="IPR036856">
    <property type="entry name" value="Ald_Oxase/Xan_DH_a/b_sf"/>
</dbReference>
<gene>
    <name evidence="2" type="ORF">EH55_00100</name>
</gene>
<dbReference type="PANTHER" id="PTHR11908">
    <property type="entry name" value="XANTHINE DEHYDROGENASE"/>
    <property type="match status" value="1"/>
</dbReference>
<feature type="domain" description="Aldehyde oxidase/xanthine dehydrogenase a/b hammerhead" evidence="1">
    <location>
        <begin position="21"/>
        <end position="133"/>
    </location>
</feature>
<dbReference type="RefSeq" id="WP_051682610.1">
    <property type="nucleotide sequence ID" value="NZ_JMKI01000010.1"/>
</dbReference>
<evidence type="ECO:0000313" key="3">
    <source>
        <dbReference type="Proteomes" id="UP000027665"/>
    </source>
</evidence>
<dbReference type="GeneID" id="90982968"/>
<dbReference type="InterPro" id="IPR000674">
    <property type="entry name" value="Ald_Oxase/Xan_DH_a/b"/>
</dbReference>
<organism evidence="2 3">
    <name type="scientific">Synergistes jonesii</name>
    <dbReference type="NCBI Taxonomy" id="2754"/>
    <lineage>
        <taxon>Bacteria</taxon>
        <taxon>Thermotogati</taxon>
        <taxon>Synergistota</taxon>
        <taxon>Synergistia</taxon>
        <taxon>Synergistales</taxon>
        <taxon>Synergistaceae</taxon>
        <taxon>Synergistes</taxon>
    </lineage>
</organism>
<keyword evidence="3" id="KW-1185">Reference proteome</keyword>
<dbReference type="SMART" id="SM01008">
    <property type="entry name" value="Ald_Xan_dh_C"/>
    <property type="match status" value="1"/>
</dbReference>
<protein>
    <recommendedName>
        <fullName evidence="1">Aldehyde oxidase/xanthine dehydrogenase a/b hammerhead domain-containing protein</fullName>
    </recommendedName>
</protein>
<dbReference type="GO" id="GO:0016491">
    <property type="term" value="F:oxidoreductase activity"/>
    <property type="evidence" value="ECO:0007669"/>
    <property type="project" value="InterPro"/>
</dbReference>
<dbReference type="EMBL" id="JMKI01000010">
    <property type="protein sequence ID" value="KEJ92943.1"/>
    <property type="molecule type" value="Genomic_DNA"/>
</dbReference>
<dbReference type="STRING" id="2754.EH55_00100"/>
<dbReference type="eggNOG" id="COG1529">
    <property type="taxonomic scope" value="Bacteria"/>
</dbReference>
<reference evidence="2 3" key="1">
    <citation type="submission" date="2014-04" db="EMBL/GenBank/DDBJ databases">
        <title>Draft Genome Sequence of Synergistes jonesii.</title>
        <authorList>
            <person name="Coil D.A."/>
            <person name="Eisen J.A."/>
            <person name="Holland-Moritz H.E."/>
        </authorList>
    </citation>
    <scope>NUCLEOTIDE SEQUENCE [LARGE SCALE GENOMIC DNA]</scope>
    <source>
        <strain evidence="2 3">78-1</strain>
    </source>
</reference>
<dbReference type="InterPro" id="IPR046867">
    <property type="entry name" value="AldOxase/xan_DH_MoCoBD2"/>
</dbReference>